<dbReference type="PANTHER" id="PTHR45138">
    <property type="entry name" value="REGULATORY COMPONENTS OF SENSORY TRANSDUCTION SYSTEM"/>
    <property type="match status" value="1"/>
</dbReference>
<evidence type="ECO:0000256" key="3">
    <source>
        <dbReference type="SAM" id="Coils"/>
    </source>
</evidence>
<organism evidence="5 6">
    <name type="scientific">Massilia rubra</name>
    <dbReference type="NCBI Taxonomy" id="2607910"/>
    <lineage>
        <taxon>Bacteria</taxon>
        <taxon>Pseudomonadati</taxon>
        <taxon>Pseudomonadota</taxon>
        <taxon>Betaproteobacteria</taxon>
        <taxon>Burkholderiales</taxon>
        <taxon>Oxalobacteraceae</taxon>
        <taxon>Telluria group</taxon>
        <taxon>Massilia</taxon>
    </lineage>
</organism>
<feature type="coiled-coil region" evidence="3">
    <location>
        <begin position="343"/>
        <end position="377"/>
    </location>
</feature>
<sequence>MATTPPTAAQNPAAQNPADIAREAFRRLATRRIAPTPEAYREIYNEIAGIADAPAPARAPEAAAPEAAPDAGAENVLGDFASKLSETPGELADFGRRFARAVKTRDWEGYARNLNQLVEKHLRKGGGIELASLSALSDAPDAKVLRDLLSRTLSVAVASLLADTPALMVEAEALGAAVKVATSEDALNDVSVRLKQLCYQIDVKSGDVGEQQELLLRLFKLLLENVSELLDDDSWLRGQIDSVQELIAGPIDQRALEDATRSLKEVIYKQSQLKHSLSDVKLTVKNMMLTFIDRLSSVATTTGDFHEKIGSFSEKISHTDNIAELNIILEEVLRETRLVQTEALKSRDRMVLARQEVQEAEQRIHTLEAKLQHMSELVREDQLTGSLNRRGLDDIFERETARSDRRGTPLCIAMLDLDDFKRLNDTYGHLAGDNALKHLVKIVKETIRSMDVIARFGGEEFLILLPETTVEAASLTMTRLQRDLTKHFFLHDNEKVLITFSAGVALRSPNEDQASLVRRADKAMYQAKQTGKNRVVIAD</sequence>
<dbReference type="NCBIfam" id="TIGR00254">
    <property type="entry name" value="GGDEF"/>
    <property type="match status" value="1"/>
</dbReference>
<dbReference type="SMART" id="SM00267">
    <property type="entry name" value="GGDEF"/>
    <property type="match status" value="1"/>
</dbReference>
<reference evidence="5 6" key="1">
    <citation type="submission" date="2019-09" db="EMBL/GenBank/DDBJ databases">
        <title>Taxonomy of Antarctic Massilia spp.: description of Massilia rubra sp. nov., Massilia aquatica sp. nov., Massilia mucilaginosa sp. nov., Massilia frigida sp. nov. isolated from streams, lakes and regoliths.</title>
        <authorList>
            <person name="Holochova P."/>
            <person name="Sedlacek I."/>
            <person name="Kralova S."/>
            <person name="Maslanova I."/>
            <person name="Busse H.-J."/>
            <person name="Stankova E."/>
            <person name="Vrbovska V."/>
            <person name="Kovarovic V."/>
            <person name="Bartak M."/>
            <person name="Svec P."/>
            <person name="Pantucek R."/>
        </authorList>
    </citation>
    <scope>NUCLEOTIDE SEQUENCE [LARGE SCALE GENOMIC DNA]</scope>
    <source>
        <strain evidence="5 6">CCM 8692</strain>
    </source>
</reference>
<dbReference type="Pfam" id="PF00990">
    <property type="entry name" value="GGDEF"/>
    <property type="match status" value="1"/>
</dbReference>
<dbReference type="InterPro" id="IPR050469">
    <property type="entry name" value="Diguanylate_Cyclase"/>
</dbReference>
<accession>A0ABX0LSV4</accession>
<dbReference type="SUPFAM" id="SSF55073">
    <property type="entry name" value="Nucleotide cyclase"/>
    <property type="match status" value="1"/>
</dbReference>
<evidence type="ECO:0000256" key="2">
    <source>
        <dbReference type="ARBA" id="ARBA00034247"/>
    </source>
</evidence>
<dbReference type="InterPro" id="IPR043128">
    <property type="entry name" value="Rev_trsase/Diguanyl_cyclase"/>
</dbReference>
<dbReference type="EC" id="2.7.7.65" evidence="1"/>
<dbReference type="EMBL" id="VUYU01000030">
    <property type="protein sequence ID" value="NHZ37542.1"/>
    <property type="molecule type" value="Genomic_DNA"/>
</dbReference>
<keyword evidence="6" id="KW-1185">Reference proteome</keyword>
<evidence type="ECO:0000313" key="6">
    <source>
        <dbReference type="Proteomes" id="UP000785613"/>
    </source>
</evidence>
<gene>
    <name evidence="5" type="ORF">F0185_28680</name>
</gene>
<dbReference type="InterPro" id="IPR029787">
    <property type="entry name" value="Nucleotide_cyclase"/>
</dbReference>
<dbReference type="PROSITE" id="PS50887">
    <property type="entry name" value="GGDEF"/>
    <property type="match status" value="1"/>
</dbReference>
<evidence type="ECO:0000256" key="1">
    <source>
        <dbReference type="ARBA" id="ARBA00012528"/>
    </source>
</evidence>
<protein>
    <recommendedName>
        <fullName evidence="1">diguanylate cyclase</fullName>
        <ecNumber evidence="1">2.7.7.65</ecNumber>
    </recommendedName>
</protein>
<evidence type="ECO:0000313" key="5">
    <source>
        <dbReference type="EMBL" id="NHZ37542.1"/>
    </source>
</evidence>
<name>A0ABX0LSV4_9BURK</name>
<keyword evidence="3" id="KW-0175">Coiled coil</keyword>
<dbReference type="PANTHER" id="PTHR45138:SF9">
    <property type="entry name" value="DIGUANYLATE CYCLASE DGCM-RELATED"/>
    <property type="match status" value="1"/>
</dbReference>
<comment type="catalytic activity">
    <reaction evidence="2">
        <text>2 GTP = 3',3'-c-di-GMP + 2 diphosphate</text>
        <dbReference type="Rhea" id="RHEA:24898"/>
        <dbReference type="ChEBI" id="CHEBI:33019"/>
        <dbReference type="ChEBI" id="CHEBI:37565"/>
        <dbReference type="ChEBI" id="CHEBI:58805"/>
        <dbReference type="EC" id="2.7.7.65"/>
    </reaction>
</comment>
<dbReference type="Gene3D" id="3.30.70.270">
    <property type="match status" value="1"/>
</dbReference>
<dbReference type="RefSeq" id="WP_167230900.1">
    <property type="nucleotide sequence ID" value="NZ_VUYU01000030.1"/>
</dbReference>
<feature type="domain" description="GGDEF" evidence="4">
    <location>
        <begin position="408"/>
        <end position="539"/>
    </location>
</feature>
<dbReference type="CDD" id="cd01949">
    <property type="entry name" value="GGDEF"/>
    <property type="match status" value="1"/>
</dbReference>
<dbReference type="InterPro" id="IPR000160">
    <property type="entry name" value="GGDEF_dom"/>
</dbReference>
<proteinExistence type="predicted"/>
<evidence type="ECO:0000259" key="4">
    <source>
        <dbReference type="PROSITE" id="PS50887"/>
    </source>
</evidence>
<dbReference type="Proteomes" id="UP000785613">
    <property type="component" value="Unassembled WGS sequence"/>
</dbReference>
<comment type="caution">
    <text evidence="5">The sequence shown here is derived from an EMBL/GenBank/DDBJ whole genome shotgun (WGS) entry which is preliminary data.</text>
</comment>